<name>A0ABY6KFM7_9ARAC</name>
<proteinExistence type="predicted"/>
<organism evidence="1 2">
    <name type="scientific">Cordylochernes scorpioides</name>
    <dbReference type="NCBI Taxonomy" id="51811"/>
    <lineage>
        <taxon>Eukaryota</taxon>
        <taxon>Metazoa</taxon>
        <taxon>Ecdysozoa</taxon>
        <taxon>Arthropoda</taxon>
        <taxon>Chelicerata</taxon>
        <taxon>Arachnida</taxon>
        <taxon>Pseudoscorpiones</taxon>
        <taxon>Cheliferoidea</taxon>
        <taxon>Chernetidae</taxon>
        <taxon>Cordylochernes</taxon>
    </lineage>
</organism>
<dbReference type="Proteomes" id="UP001235939">
    <property type="component" value="Chromosome 04"/>
</dbReference>
<reference evidence="1 2" key="1">
    <citation type="submission" date="2022-01" db="EMBL/GenBank/DDBJ databases">
        <title>A chromosomal length assembly of Cordylochernes scorpioides.</title>
        <authorList>
            <person name="Zeh D."/>
            <person name="Zeh J."/>
        </authorList>
    </citation>
    <scope>NUCLEOTIDE SEQUENCE [LARGE SCALE GENOMIC DNA]</scope>
    <source>
        <strain evidence="1">IN4F17</strain>
        <tissue evidence="1">Whole Body</tissue>
    </source>
</reference>
<dbReference type="PANTHER" id="PTHR47331">
    <property type="entry name" value="PHD-TYPE DOMAIN-CONTAINING PROTEIN"/>
    <property type="match status" value="1"/>
</dbReference>
<sequence>MVDQAKGIIDTHHETACLTFCRYRSFQDLWGHLIKSEFESKYILRWIPPHTEHVSCGNDELLISRSASTSAFFISTTDLVELPLLKELAFLEGVFCFVDAAGSTSISSLRNASCPKYVFAFAPVLDGLPSFLYSMRDGSLPHYRLAAYQRPFTFTGLDAFGPFTVTVGRQHEKRWVIIFTCLVTRAIHLEVVQALSTDEFIMGLSRFIFSSPSPFFITRYSPGIKSILELSE</sequence>
<keyword evidence="2" id="KW-1185">Reference proteome</keyword>
<dbReference type="InterPro" id="IPR036397">
    <property type="entry name" value="RNaseH_sf"/>
</dbReference>
<dbReference type="Gene3D" id="3.30.420.10">
    <property type="entry name" value="Ribonuclease H-like superfamily/Ribonuclease H"/>
    <property type="match status" value="1"/>
</dbReference>
<accession>A0ABY6KFM7</accession>
<gene>
    <name evidence="1" type="ORF">LAZ67_4003638</name>
</gene>
<protein>
    <submittedName>
        <fullName evidence="1">Uncharacterized protein</fullName>
    </submittedName>
</protein>
<dbReference type="PANTHER" id="PTHR47331:SF6">
    <property type="entry name" value="DOUBLECORTIN DOMAIN-CONTAINING PROTEIN"/>
    <property type="match status" value="1"/>
</dbReference>
<evidence type="ECO:0000313" key="1">
    <source>
        <dbReference type="EMBL" id="UYV67006.1"/>
    </source>
</evidence>
<evidence type="ECO:0000313" key="2">
    <source>
        <dbReference type="Proteomes" id="UP001235939"/>
    </source>
</evidence>
<dbReference type="EMBL" id="CP092866">
    <property type="protein sequence ID" value="UYV67006.1"/>
    <property type="molecule type" value="Genomic_DNA"/>
</dbReference>